<reference evidence="2 3" key="1">
    <citation type="submission" date="2021-05" db="EMBL/GenBank/DDBJ databases">
        <title>Description of Cellulomonas sp. DKR-3 sp. nov.</title>
        <authorList>
            <person name="Dahal R.H."/>
            <person name="Chaudhary D.K."/>
        </authorList>
    </citation>
    <scope>NUCLEOTIDE SEQUENCE [LARGE SCALE GENOMIC DNA]</scope>
    <source>
        <strain evidence="2 3">DKR-3</strain>
    </source>
</reference>
<comment type="caution">
    <text evidence="2">The sequence shown here is derived from an EMBL/GenBank/DDBJ whole genome shotgun (WGS) entry which is preliminary data.</text>
</comment>
<name>A0ABS5TZC9_9CELL</name>
<evidence type="ECO:0000313" key="3">
    <source>
        <dbReference type="Proteomes" id="UP000722125"/>
    </source>
</evidence>
<accession>A0ABS5TZC9</accession>
<evidence type="ECO:0000256" key="1">
    <source>
        <dbReference type="SAM" id="Phobius"/>
    </source>
</evidence>
<dbReference type="EMBL" id="JAHBOH010000001">
    <property type="protein sequence ID" value="MBT0994514.1"/>
    <property type="molecule type" value="Genomic_DNA"/>
</dbReference>
<gene>
    <name evidence="2" type="ORF">KIN34_09465</name>
</gene>
<feature type="transmembrane region" description="Helical" evidence="1">
    <location>
        <begin position="12"/>
        <end position="35"/>
    </location>
</feature>
<organism evidence="2 3">
    <name type="scientific">Cellulomonas fulva</name>
    <dbReference type="NCBI Taxonomy" id="2835530"/>
    <lineage>
        <taxon>Bacteria</taxon>
        <taxon>Bacillati</taxon>
        <taxon>Actinomycetota</taxon>
        <taxon>Actinomycetes</taxon>
        <taxon>Micrococcales</taxon>
        <taxon>Cellulomonadaceae</taxon>
        <taxon>Cellulomonas</taxon>
    </lineage>
</organism>
<keyword evidence="1" id="KW-0472">Membrane</keyword>
<dbReference type="RefSeq" id="WP_214349659.1">
    <property type="nucleotide sequence ID" value="NZ_JAHBOH010000001.1"/>
</dbReference>
<sequence length="71" mass="6975">MEIVDGGALGRVVLLSLLIGAGLPAVFAVGVRFLAPVDGRAAVARRVAGWACFAVCLAAVALGVATIAVGD</sequence>
<keyword evidence="1" id="KW-1133">Transmembrane helix</keyword>
<feature type="transmembrane region" description="Helical" evidence="1">
    <location>
        <begin position="47"/>
        <end position="69"/>
    </location>
</feature>
<protein>
    <submittedName>
        <fullName evidence="2">Uncharacterized protein</fullName>
    </submittedName>
</protein>
<keyword evidence="3" id="KW-1185">Reference proteome</keyword>
<evidence type="ECO:0000313" key="2">
    <source>
        <dbReference type="EMBL" id="MBT0994514.1"/>
    </source>
</evidence>
<proteinExistence type="predicted"/>
<keyword evidence="1" id="KW-0812">Transmembrane</keyword>
<dbReference type="Proteomes" id="UP000722125">
    <property type="component" value="Unassembled WGS sequence"/>
</dbReference>